<sequence>MTAVLQAAFLAFLAGILGALLVGALSRDLRAVVNGVASLAAAATPTLVERAIALGTGTSVTVPPEIAAWIAAAGFLHMLGMLGWYDAVGWWDHLTHAVSAALVAALVYGSLRSQGVLGSQATDRYAVVFTVLFTLGTGVVWEFVELAARELAEHVDGPPVLEYYGLRDTVLDMAFNGVGAVAVVALDVRAFASTAGRVPRIAEAVLVGSTVLLFAGALSLGVVLEAVRGATTDAE</sequence>
<keyword evidence="1" id="KW-1133">Transmembrane helix</keyword>
<name>A0A256IE04_9EURY</name>
<comment type="caution">
    <text evidence="2">The sequence shown here is derived from an EMBL/GenBank/DDBJ whole genome shotgun (WGS) entry which is preliminary data.</text>
</comment>
<feature type="transmembrane region" description="Helical" evidence="1">
    <location>
        <begin position="204"/>
        <end position="224"/>
    </location>
</feature>
<reference evidence="2 3" key="1">
    <citation type="journal article" date="2014" name="Front. Microbiol.">
        <title>Population and genomic analysis of the genus Halorubrum.</title>
        <authorList>
            <person name="Fullmer M.S."/>
            <person name="Soucy S.M."/>
            <person name="Swithers K.S."/>
            <person name="Makkay A.M."/>
            <person name="Wheeler R."/>
            <person name="Ventosa A."/>
            <person name="Gogarten J.P."/>
            <person name="Papke R.T."/>
        </authorList>
    </citation>
    <scope>NUCLEOTIDE SEQUENCE [LARGE SCALE GENOMIC DNA]</scope>
    <source>
        <strain evidence="2 3">Cb34</strain>
    </source>
</reference>
<evidence type="ECO:0000313" key="2">
    <source>
        <dbReference type="EMBL" id="OYR54556.1"/>
    </source>
</evidence>
<keyword evidence="3" id="KW-1185">Reference proteome</keyword>
<keyword evidence="1" id="KW-0812">Transmembrane</keyword>
<dbReference type="Proteomes" id="UP000216308">
    <property type="component" value="Unassembled WGS sequence"/>
</dbReference>
<feature type="transmembrane region" description="Helical" evidence="1">
    <location>
        <begin position="93"/>
        <end position="111"/>
    </location>
</feature>
<evidence type="ECO:0000256" key="1">
    <source>
        <dbReference type="SAM" id="Phobius"/>
    </source>
</evidence>
<dbReference type="Pfam" id="PF09997">
    <property type="entry name" value="DUF2238"/>
    <property type="match status" value="1"/>
</dbReference>
<feature type="transmembrane region" description="Helical" evidence="1">
    <location>
        <begin position="173"/>
        <end position="192"/>
    </location>
</feature>
<dbReference type="AlphaFoldDB" id="A0A256IE04"/>
<proteinExistence type="predicted"/>
<organism evidence="2 3">
    <name type="scientific">Halorubrum halodurans</name>
    <dbReference type="NCBI Taxonomy" id="1383851"/>
    <lineage>
        <taxon>Archaea</taxon>
        <taxon>Methanobacteriati</taxon>
        <taxon>Methanobacteriota</taxon>
        <taxon>Stenosarchaea group</taxon>
        <taxon>Halobacteria</taxon>
        <taxon>Halobacteriales</taxon>
        <taxon>Haloferacaceae</taxon>
        <taxon>Halorubrum</taxon>
    </lineage>
</organism>
<dbReference type="RefSeq" id="WP_094533893.1">
    <property type="nucleotide sequence ID" value="NZ_NHPJ01000118.1"/>
</dbReference>
<feature type="transmembrane region" description="Helical" evidence="1">
    <location>
        <begin position="123"/>
        <end position="141"/>
    </location>
</feature>
<feature type="transmembrane region" description="Helical" evidence="1">
    <location>
        <begin position="66"/>
        <end position="87"/>
    </location>
</feature>
<evidence type="ECO:0000313" key="3">
    <source>
        <dbReference type="Proteomes" id="UP000216308"/>
    </source>
</evidence>
<accession>A0A256IE04</accession>
<dbReference type="InterPro" id="IPR014509">
    <property type="entry name" value="YjdF-like"/>
</dbReference>
<dbReference type="EMBL" id="NHPJ01000118">
    <property type="protein sequence ID" value="OYR54556.1"/>
    <property type="molecule type" value="Genomic_DNA"/>
</dbReference>
<keyword evidence="1" id="KW-0472">Membrane</keyword>
<protein>
    <submittedName>
        <fullName evidence="2">Uncharacterized protein</fullName>
    </submittedName>
</protein>
<gene>
    <name evidence="2" type="ORF">DJ70_13590</name>
</gene>
<dbReference type="OrthoDB" id="313603at2157"/>